<dbReference type="EMBL" id="LVYI01000018">
    <property type="protein sequence ID" value="OAP53867.1"/>
    <property type="molecule type" value="Genomic_DNA"/>
</dbReference>
<evidence type="ECO:0000256" key="1">
    <source>
        <dbReference type="SAM" id="MobiDB-lite"/>
    </source>
</evidence>
<protein>
    <submittedName>
        <fullName evidence="2">Uncharacterized protein</fullName>
    </submittedName>
</protein>
<proteinExistence type="predicted"/>
<dbReference type="RefSeq" id="XP_018687234.1">
    <property type="nucleotide sequence ID" value="XM_018843393.1"/>
</dbReference>
<dbReference type="AlphaFoldDB" id="A0A178Z2D0"/>
<accession>A0A178Z2D0</accession>
<gene>
    <name evidence="2" type="ORF">AYL99_11889</name>
</gene>
<evidence type="ECO:0000313" key="3">
    <source>
        <dbReference type="Proteomes" id="UP000078343"/>
    </source>
</evidence>
<dbReference type="GeneID" id="30016056"/>
<name>A0A178Z2D0_9EURO</name>
<evidence type="ECO:0000313" key="2">
    <source>
        <dbReference type="EMBL" id="OAP53867.1"/>
    </source>
</evidence>
<dbReference type="OrthoDB" id="4779100at2759"/>
<feature type="compositionally biased region" description="Basic and acidic residues" evidence="1">
    <location>
        <begin position="104"/>
        <end position="115"/>
    </location>
</feature>
<dbReference type="Proteomes" id="UP000078343">
    <property type="component" value="Unassembled WGS sequence"/>
</dbReference>
<sequence>MDSKPHICPICGEDKNPATARKVVSTAAITSASDNMTMESLPHPSVNIVTIYAVSQRPIRKVEVRIDIPLAKIIFEKMESGLFPDAHHARDQGGGVHLVDGLEDERQRKGEEALE</sequence>
<reference evidence="2 3" key="1">
    <citation type="submission" date="2016-04" db="EMBL/GenBank/DDBJ databases">
        <title>Draft genome of Fonsecaea erecta CBS 125763.</title>
        <authorList>
            <person name="Weiss V.A."/>
            <person name="Vicente V.A."/>
            <person name="Raittz R.T."/>
            <person name="Moreno L.F."/>
            <person name="De Souza E.M."/>
            <person name="Pedrosa F.O."/>
            <person name="Steffens M.B."/>
            <person name="Faoro H."/>
            <person name="Tadra-Sfeir M.Z."/>
            <person name="Najafzadeh M.J."/>
            <person name="Felipe M.S."/>
            <person name="Teixeira M."/>
            <person name="Sun J."/>
            <person name="Xi L."/>
            <person name="Gomes R."/>
            <person name="De Azevedo C.M."/>
            <person name="Salgado C.G."/>
            <person name="Da Silva M.B."/>
            <person name="Nascimento M.F."/>
            <person name="Queiroz-Telles F."/>
            <person name="Attili D.S."/>
            <person name="Gorbushina A."/>
        </authorList>
    </citation>
    <scope>NUCLEOTIDE SEQUENCE [LARGE SCALE GENOMIC DNA]</scope>
    <source>
        <strain evidence="2 3">CBS 125763</strain>
    </source>
</reference>
<organism evidence="2 3">
    <name type="scientific">Fonsecaea erecta</name>
    <dbReference type="NCBI Taxonomy" id="1367422"/>
    <lineage>
        <taxon>Eukaryota</taxon>
        <taxon>Fungi</taxon>
        <taxon>Dikarya</taxon>
        <taxon>Ascomycota</taxon>
        <taxon>Pezizomycotina</taxon>
        <taxon>Eurotiomycetes</taxon>
        <taxon>Chaetothyriomycetidae</taxon>
        <taxon>Chaetothyriales</taxon>
        <taxon>Herpotrichiellaceae</taxon>
        <taxon>Fonsecaea</taxon>
    </lineage>
</organism>
<keyword evidence="3" id="KW-1185">Reference proteome</keyword>
<comment type="caution">
    <text evidence="2">The sequence shown here is derived from an EMBL/GenBank/DDBJ whole genome shotgun (WGS) entry which is preliminary data.</text>
</comment>
<feature type="region of interest" description="Disordered" evidence="1">
    <location>
        <begin position="86"/>
        <end position="115"/>
    </location>
</feature>